<dbReference type="GO" id="GO:0005739">
    <property type="term" value="C:mitochondrion"/>
    <property type="evidence" value="ECO:0007669"/>
    <property type="project" value="UniProtKB-SubCell"/>
</dbReference>
<keyword evidence="4" id="KW-0808">Transferase</keyword>
<protein>
    <submittedName>
        <fullName evidence="7 8">Uncharacterized protein</fullName>
    </submittedName>
</protein>
<dbReference type="STRING" id="3218.A0A2K1KH30"/>
<evidence type="ECO:0000313" key="7">
    <source>
        <dbReference type="EMBL" id="PNR53092.1"/>
    </source>
</evidence>
<evidence type="ECO:0000313" key="8">
    <source>
        <dbReference type="EnsemblPlants" id="Pp3c6_25350V3.1"/>
    </source>
</evidence>
<dbReference type="Gramene" id="Pp3c6_25350V3.2">
    <property type="protein sequence ID" value="Pp3c6_25350V3.2"/>
    <property type="gene ID" value="Pp3c6_25350"/>
</dbReference>
<dbReference type="EnsemblPlants" id="Pp3c6_25350V3.4">
    <property type="protein sequence ID" value="Pp3c6_25350V3.4"/>
    <property type="gene ID" value="Pp3c6_25350"/>
</dbReference>
<dbReference type="Proteomes" id="UP000006727">
    <property type="component" value="Chromosome 6"/>
</dbReference>
<dbReference type="InterPro" id="IPR015421">
    <property type="entry name" value="PyrdxlP-dep_Trfase_major"/>
</dbReference>
<dbReference type="Pfam" id="PF00202">
    <property type="entry name" value="Aminotran_3"/>
    <property type="match status" value="1"/>
</dbReference>
<evidence type="ECO:0000256" key="2">
    <source>
        <dbReference type="ARBA" id="ARBA00008954"/>
    </source>
</evidence>
<evidence type="ECO:0000256" key="6">
    <source>
        <dbReference type="RuleBase" id="RU003560"/>
    </source>
</evidence>
<accession>A0A2K1KH30</accession>
<dbReference type="InterPro" id="IPR005814">
    <property type="entry name" value="Aminotrans_3"/>
</dbReference>
<reference evidence="8" key="3">
    <citation type="submission" date="2020-12" db="UniProtKB">
        <authorList>
            <consortium name="EnsemblPlants"/>
        </authorList>
    </citation>
    <scope>IDENTIFICATION</scope>
</reference>
<comment type="subcellular location">
    <subcellularLocation>
        <location evidence="1">Mitochondrion</location>
    </subcellularLocation>
</comment>
<dbReference type="Gramene" id="Pp3c6_25350V3.1">
    <property type="protein sequence ID" value="Pp3c6_25350V3.1"/>
    <property type="gene ID" value="Pp3c6_25350"/>
</dbReference>
<comment type="similarity">
    <text evidence="2 6">Belongs to the class-III pyridoxal-phosphate-dependent aminotransferase family.</text>
</comment>
<keyword evidence="3" id="KW-0032">Aminotransferase</keyword>
<dbReference type="Gramene" id="Pp3c6_25350V3.4">
    <property type="protein sequence ID" value="Pp3c6_25350V3.4"/>
    <property type="gene ID" value="Pp3c6_25350"/>
</dbReference>
<dbReference type="AlphaFoldDB" id="A0A2K1KH30"/>
<dbReference type="Gene3D" id="3.40.640.10">
    <property type="entry name" value="Type I PLP-dependent aspartate aminotransferase-like (Major domain)"/>
    <property type="match status" value="1"/>
</dbReference>
<dbReference type="RefSeq" id="XP_024379452.1">
    <property type="nucleotide sequence ID" value="XM_024523684.2"/>
</dbReference>
<evidence type="ECO:0000256" key="1">
    <source>
        <dbReference type="ARBA" id="ARBA00004173"/>
    </source>
</evidence>
<dbReference type="PaxDb" id="3218-PP1S53_153V6.3"/>
<dbReference type="GeneID" id="112284110"/>
<evidence type="ECO:0000256" key="5">
    <source>
        <dbReference type="ARBA" id="ARBA00022898"/>
    </source>
</evidence>
<dbReference type="EnsemblPlants" id="Pp3c6_25350V3.3">
    <property type="protein sequence ID" value="Pp3c6_25350V3.3"/>
    <property type="gene ID" value="Pp3c6_25350"/>
</dbReference>
<dbReference type="InterPro" id="IPR015424">
    <property type="entry name" value="PyrdxlP-dep_Trfase"/>
</dbReference>
<dbReference type="Gene3D" id="3.90.1150.10">
    <property type="entry name" value="Aspartate Aminotransferase, domain 1"/>
    <property type="match status" value="1"/>
</dbReference>
<dbReference type="FunFam" id="3.40.640.10:FF:000014">
    <property type="entry name" value="Adenosylmethionine-8-amino-7-oxononanoate aminotransferase, probable"/>
    <property type="match status" value="1"/>
</dbReference>
<dbReference type="NCBIfam" id="NF004767">
    <property type="entry name" value="PRK06105.1"/>
    <property type="match status" value="1"/>
</dbReference>
<dbReference type="RefSeq" id="XP_024379451.1">
    <property type="nucleotide sequence ID" value="XM_024523683.2"/>
</dbReference>
<dbReference type="RefSeq" id="XP_024379450.1">
    <property type="nucleotide sequence ID" value="XM_024523682.2"/>
</dbReference>
<dbReference type="PROSITE" id="PS00600">
    <property type="entry name" value="AA_TRANSFER_CLASS_3"/>
    <property type="match status" value="1"/>
</dbReference>
<dbReference type="SUPFAM" id="SSF53383">
    <property type="entry name" value="PLP-dependent transferases"/>
    <property type="match status" value="1"/>
</dbReference>
<dbReference type="PANTHER" id="PTHR42684:SF3">
    <property type="entry name" value="ADENOSYLMETHIONINE-8-AMINO-7-OXONONANOATE AMINOTRANSFERASE"/>
    <property type="match status" value="1"/>
</dbReference>
<gene>
    <name evidence="8" type="primary">LOC112284110</name>
    <name evidence="7" type="ORF">PHYPA_009467</name>
</gene>
<organism evidence="7">
    <name type="scientific">Physcomitrium patens</name>
    <name type="common">Spreading-leaved earth moss</name>
    <name type="synonym">Physcomitrella patens</name>
    <dbReference type="NCBI Taxonomy" id="3218"/>
    <lineage>
        <taxon>Eukaryota</taxon>
        <taxon>Viridiplantae</taxon>
        <taxon>Streptophyta</taxon>
        <taxon>Embryophyta</taxon>
        <taxon>Bryophyta</taxon>
        <taxon>Bryophytina</taxon>
        <taxon>Bryopsida</taxon>
        <taxon>Funariidae</taxon>
        <taxon>Funariales</taxon>
        <taxon>Funariaceae</taxon>
        <taxon>Physcomitrium</taxon>
    </lineage>
</organism>
<dbReference type="InterPro" id="IPR049704">
    <property type="entry name" value="Aminotrans_3_PPA_site"/>
</dbReference>
<evidence type="ECO:0000256" key="4">
    <source>
        <dbReference type="ARBA" id="ARBA00022679"/>
    </source>
</evidence>
<reference evidence="7 9" key="2">
    <citation type="journal article" date="2018" name="Plant J.">
        <title>The Physcomitrella patens chromosome-scale assembly reveals moss genome structure and evolution.</title>
        <authorList>
            <person name="Lang D."/>
            <person name="Ullrich K.K."/>
            <person name="Murat F."/>
            <person name="Fuchs J."/>
            <person name="Jenkins J."/>
            <person name="Haas F.B."/>
            <person name="Piednoel M."/>
            <person name="Gundlach H."/>
            <person name="Van Bel M."/>
            <person name="Meyberg R."/>
            <person name="Vives C."/>
            <person name="Morata J."/>
            <person name="Symeonidi A."/>
            <person name="Hiss M."/>
            <person name="Muchero W."/>
            <person name="Kamisugi Y."/>
            <person name="Saleh O."/>
            <person name="Blanc G."/>
            <person name="Decker E.L."/>
            <person name="van Gessel N."/>
            <person name="Grimwood J."/>
            <person name="Hayes R.D."/>
            <person name="Graham S.W."/>
            <person name="Gunter L.E."/>
            <person name="McDaniel S.F."/>
            <person name="Hoernstein S.N.W."/>
            <person name="Larsson A."/>
            <person name="Li F.W."/>
            <person name="Perroud P.F."/>
            <person name="Phillips J."/>
            <person name="Ranjan P."/>
            <person name="Rokshar D.S."/>
            <person name="Rothfels C.J."/>
            <person name="Schneider L."/>
            <person name="Shu S."/>
            <person name="Stevenson D.W."/>
            <person name="Thummler F."/>
            <person name="Tillich M."/>
            <person name="Villarreal Aguilar J.C."/>
            <person name="Widiez T."/>
            <person name="Wong G.K."/>
            <person name="Wymore A."/>
            <person name="Zhang Y."/>
            <person name="Zimmer A.D."/>
            <person name="Quatrano R.S."/>
            <person name="Mayer K.F.X."/>
            <person name="Goodstein D."/>
            <person name="Casacuberta J.M."/>
            <person name="Vandepoele K."/>
            <person name="Reski R."/>
            <person name="Cuming A.C."/>
            <person name="Tuskan G.A."/>
            <person name="Maumus F."/>
            <person name="Salse J."/>
            <person name="Schmutz J."/>
            <person name="Rensing S.A."/>
        </authorList>
    </citation>
    <scope>NUCLEOTIDE SEQUENCE [LARGE SCALE GENOMIC DNA]</scope>
    <source>
        <strain evidence="8 9">cv. Gransden 2004</strain>
    </source>
</reference>
<dbReference type="CDD" id="cd00610">
    <property type="entry name" value="OAT_like"/>
    <property type="match status" value="1"/>
</dbReference>
<evidence type="ECO:0000313" key="9">
    <source>
        <dbReference type="Proteomes" id="UP000006727"/>
    </source>
</evidence>
<dbReference type="Gramene" id="Pp3c6_25350V3.3">
    <property type="protein sequence ID" value="Pp3c6_25350V3.3"/>
    <property type="gene ID" value="Pp3c6_25350"/>
</dbReference>
<reference evidence="7 9" key="1">
    <citation type="journal article" date="2008" name="Science">
        <title>The Physcomitrella genome reveals evolutionary insights into the conquest of land by plants.</title>
        <authorList>
            <person name="Rensing S."/>
            <person name="Lang D."/>
            <person name="Zimmer A."/>
            <person name="Terry A."/>
            <person name="Salamov A."/>
            <person name="Shapiro H."/>
            <person name="Nishiyama T."/>
            <person name="Perroud P.-F."/>
            <person name="Lindquist E."/>
            <person name="Kamisugi Y."/>
            <person name="Tanahashi T."/>
            <person name="Sakakibara K."/>
            <person name="Fujita T."/>
            <person name="Oishi K."/>
            <person name="Shin-I T."/>
            <person name="Kuroki Y."/>
            <person name="Toyoda A."/>
            <person name="Suzuki Y."/>
            <person name="Hashimoto A."/>
            <person name="Yamaguchi K."/>
            <person name="Sugano A."/>
            <person name="Kohara Y."/>
            <person name="Fujiyama A."/>
            <person name="Anterola A."/>
            <person name="Aoki S."/>
            <person name="Ashton N."/>
            <person name="Barbazuk W.B."/>
            <person name="Barker E."/>
            <person name="Bennetzen J."/>
            <person name="Bezanilla M."/>
            <person name="Blankenship R."/>
            <person name="Cho S.H."/>
            <person name="Dutcher S."/>
            <person name="Estelle M."/>
            <person name="Fawcett J.A."/>
            <person name="Gundlach H."/>
            <person name="Hanada K."/>
            <person name="Heyl A."/>
            <person name="Hicks K.A."/>
            <person name="Hugh J."/>
            <person name="Lohr M."/>
            <person name="Mayer K."/>
            <person name="Melkozernov A."/>
            <person name="Murata T."/>
            <person name="Nelson D."/>
            <person name="Pils B."/>
            <person name="Prigge M."/>
            <person name="Reiss B."/>
            <person name="Renner T."/>
            <person name="Rombauts S."/>
            <person name="Rushton P."/>
            <person name="Sanderfoot A."/>
            <person name="Schween G."/>
            <person name="Shiu S.-H."/>
            <person name="Stueber K."/>
            <person name="Theodoulou F.L."/>
            <person name="Tu H."/>
            <person name="Van de Peer Y."/>
            <person name="Verrier P.J."/>
            <person name="Waters E."/>
            <person name="Wood A."/>
            <person name="Yang L."/>
            <person name="Cove D."/>
            <person name="Cuming A."/>
            <person name="Hasebe M."/>
            <person name="Lucas S."/>
            <person name="Mishler D.B."/>
            <person name="Reski R."/>
            <person name="Grigoriev I."/>
            <person name="Quatrano R.S."/>
            <person name="Boore J.L."/>
        </authorList>
    </citation>
    <scope>NUCLEOTIDE SEQUENCE [LARGE SCALE GENOMIC DNA]</scope>
    <source>
        <strain evidence="8 9">cv. Gransden 2004</strain>
    </source>
</reference>
<dbReference type="EnsemblPlants" id="Pp3c6_25350V3.2">
    <property type="protein sequence ID" value="Pp3c6_25350V3.2"/>
    <property type="gene ID" value="Pp3c6_25350"/>
</dbReference>
<keyword evidence="5 6" id="KW-0663">Pyridoxal phosphate</keyword>
<evidence type="ECO:0000256" key="3">
    <source>
        <dbReference type="ARBA" id="ARBA00022576"/>
    </source>
</evidence>
<dbReference type="EMBL" id="ABEU02000006">
    <property type="protein sequence ID" value="PNR53092.1"/>
    <property type="molecule type" value="Genomic_DNA"/>
</dbReference>
<dbReference type="InterPro" id="IPR015422">
    <property type="entry name" value="PyrdxlP-dep_Trfase_small"/>
</dbReference>
<dbReference type="GO" id="GO:0008483">
    <property type="term" value="F:transaminase activity"/>
    <property type="evidence" value="ECO:0007669"/>
    <property type="project" value="UniProtKB-KW"/>
</dbReference>
<name>A0A2K1KH30_PHYPA</name>
<proteinExistence type="inferred from homology"/>
<dbReference type="PANTHER" id="PTHR42684">
    <property type="entry name" value="ADENOSYLMETHIONINE-8-AMINO-7-OXONONANOATE AMINOTRANSFERASE"/>
    <property type="match status" value="1"/>
</dbReference>
<dbReference type="GO" id="GO:0030170">
    <property type="term" value="F:pyridoxal phosphate binding"/>
    <property type="evidence" value="ECO:0007669"/>
    <property type="project" value="InterPro"/>
</dbReference>
<dbReference type="EnsemblPlants" id="Pp3c6_25350V3.1">
    <property type="protein sequence ID" value="Pp3c6_25350V3.1"/>
    <property type="gene ID" value="Pp3c6_25350"/>
</dbReference>
<sequence>MACAPLSSTCSINSTHMGTAHPCNSTREEVQKSCESREFEYVLQMKPVQDTLDNEGMYHGHSMLAPFTSGSQQMETEPLIIAKGEGVYVWDRNGKKYLDALAGLWCASMGFSEKRLMNAAWNQMTQLPFYHSFWNRTSQPPLDLAKELIDIFKPVKMGKVFFCNTGSEANDTQVKLAWYYNNALGREKKKKIISRHSSYHGSTMSAASLSGLTPLHTGFDLPASYVLHTDCAHYWRYHLPNESEEDYSSRLADNLEKLILKEGPDTIAAFIAEPLMGAGGVIPPPATYWDKIQPILKKYDVLLIADEVICAFGRLGTMFACEKYNIKPDLLTIAKQLSSGYMPISAVLLGQHIFDVLAKQSNRLGTFGHGFTYGGHPVACAVALETLRIYKETDILAHVNEVAAIFQTEMRKFASSSIIGEVRGEGLVLGIEFVSNKETKESFPVDWGVGEYFSGQCTALGMLVRFAGNNIMYSPPLIITTDEIKEIVRMSAAALKATEIYVLELQVNAQI</sequence>
<keyword evidence="9" id="KW-1185">Reference proteome</keyword>